<evidence type="ECO:0000313" key="1">
    <source>
        <dbReference type="EMBL" id="OBZ65674.1"/>
    </source>
</evidence>
<keyword evidence="2" id="KW-1185">Reference proteome</keyword>
<sequence>MATPPPSNFAALLRRSKFASYDPSISQVYTTYGGDAHRGNFGLKRPLPLRRRNAHVVVGSVDSKEQQTEWRSAEPQNRWIRMWNEVGGTPRIQPRGSWSEKLGHHGDIDWKVDSEFSKGTSASLPYDAEVRGAVEGISTAVPNIHAMSDKEFGRYLEKLRKMRPVFREFMEKQCNDKPALGEPNLWEQSNSPGDRFKTFLSTQAYTDYNAPGARQIEQQPHRYAGLTYSKTPRLQTYFTTKSQQGRVLEELDMRGRKDYIVGFAGMTPVLSNGAKGSIDPANLTSALAGWSADQEIPRFRFMHAVLNVAPTTVGSKPGGLEGVELRTFVCADDVEDVKRANPHTPGSREYVGHIHEKPIHRSMTRPAEQKPTTTQETWDQHADLLSTLASVVTQAATDAGKK</sequence>
<accession>A0A1C7LSA8</accession>
<dbReference type="AlphaFoldDB" id="A0A1C7LSA8"/>
<dbReference type="OMA" id="NRWIRMW"/>
<organism evidence="1 2">
    <name type="scientific">Grifola frondosa</name>
    <name type="common">Maitake</name>
    <name type="synonym">Polyporus frondosus</name>
    <dbReference type="NCBI Taxonomy" id="5627"/>
    <lineage>
        <taxon>Eukaryota</taxon>
        <taxon>Fungi</taxon>
        <taxon>Dikarya</taxon>
        <taxon>Basidiomycota</taxon>
        <taxon>Agaricomycotina</taxon>
        <taxon>Agaricomycetes</taxon>
        <taxon>Polyporales</taxon>
        <taxon>Grifolaceae</taxon>
        <taxon>Grifola</taxon>
    </lineage>
</organism>
<dbReference type="OrthoDB" id="2735536at2759"/>
<dbReference type="PANTHER" id="PTHR28058:SF1">
    <property type="entry name" value="SMALL RIBOSOMAL SUBUNIT PROTEIN BS1M"/>
    <property type="match status" value="1"/>
</dbReference>
<evidence type="ECO:0000313" key="2">
    <source>
        <dbReference type="Proteomes" id="UP000092993"/>
    </source>
</evidence>
<comment type="caution">
    <text evidence="1">The sequence shown here is derived from an EMBL/GenBank/DDBJ whole genome shotgun (WGS) entry which is preliminary data.</text>
</comment>
<dbReference type="InterPro" id="IPR016712">
    <property type="entry name" value="Rbsml_bS1m-like"/>
</dbReference>
<reference evidence="1 2" key="1">
    <citation type="submission" date="2016-03" db="EMBL/GenBank/DDBJ databases">
        <title>Whole genome sequencing of Grifola frondosa 9006-11.</title>
        <authorList>
            <person name="Min B."/>
            <person name="Park H."/>
            <person name="Kim J.-G."/>
            <person name="Cho H."/>
            <person name="Oh Y.-L."/>
            <person name="Kong W.-S."/>
            <person name="Choi I.-G."/>
        </authorList>
    </citation>
    <scope>NUCLEOTIDE SEQUENCE [LARGE SCALE GENOMIC DNA]</scope>
    <source>
        <strain evidence="1 2">9006-11</strain>
    </source>
</reference>
<proteinExistence type="predicted"/>
<dbReference type="PANTHER" id="PTHR28058">
    <property type="entry name" value="37S RIBOSOMAL PROTEIN MRP51, MITOCHONDRIAL"/>
    <property type="match status" value="1"/>
</dbReference>
<dbReference type="Proteomes" id="UP000092993">
    <property type="component" value="Unassembled WGS sequence"/>
</dbReference>
<protein>
    <submittedName>
        <fullName evidence="1">Uncharacterized protein</fullName>
    </submittedName>
</protein>
<name>A0A1C7LSA8_GRIFR</name>
<dbReference type="EMBL" id="LUGG01000041">
    <property type="protein sequence ID" value="OBZ65674.1"/>
    <property type="molecule type" value="Genomic_DNA"/>
</dbReference>
<dbReference type="Pfam" id="PF11709">
    <property type="entry name" value="Mit_ribos_Mrp51"/>
    <property type="match status" value="1"/>
</dbReference>
<gene>
    <name evidence="1" type="ORF">A0H81_14287</name>
</gene>
<dbReference type="STRING" id="5627.A0A1C7LSA8"/>